<evidence type="ECO:0000313" key="3">
    <source>
        <dbReference type="Proteomes" id="UP001159042"/>
    </source>
</evidence>
<keyword evidence="3" id="KW-1185">Reference proteome</keyword>
<accession>A0AAV8W652</accession>
<dbReference type="AlphaFoldDB" id="A0AAV8W652"/>
<dbReference type="EMBL" id="JANEYG010000007">
    <property type="protein sequence ID" value="KAJ8922097.1"/>
    <property type="molecule type" value="Genomic_DNA"/>
</dbReference>
<sequence>MENTHSPDGNCANITDLSKWPLQPGVLVHVNKLNGVSISQLSPRISPFKTTSVTRAKTYLKYKRNKSKVYARLERLKELLGINRSPHHVPIGIKESEGGVVTFKRVTATPTTRPEGVASRKRKKPGDAPKPSSIEDKARLGAAPPVGGTADPLSDNDKGFYENLPFHGMQNPPNKNQYIPSIFSQLPPSLAQTRGFNTISGVSFQNAFNNPQTIQNSEKTSVEHVTSPIALRPNRIIGRNEYQYDIRKTASGINLPENKNLKCLQNDKMVVRKSYHMKKFSDKRFSSLEVKKHKSYSPTFYSIRCKKHPKRRSIVFMSNNKGADGEDSNATNESDNISKDKPEANNKSNENKERFQNLTDSIQIFEQSLESTEKDDDNIPVPAPRSKKQKREIVYANVSPGIQSTKSDDSNTSTETVINNKPEISVTEVQVHAANEASNEAIEKSVDAIDATIKDVTNKTTNTSPKLIPKPIISPHALKNSPVLKVSPNFIKPKVESPKGALSLQIKAKIKPPLVQSPADNPSKSIVADIKDDDKTHEPFPEIPKMPILNTQIKWSPNIANQNAFYTLTTPHFKQLSTVVPPQYSATIPHQKHAKLIPRALFQEQLPKSKSFSSKSKQKKHHFQIPLQKCHSFKFQTAESYFQPIKNIHEENLMRNGYVTDYPESSHHGRRHKRDKPKQKTKGPLVLRRPGDYQENIHFQENIQNSVQLQYPQPILGASLQSAATNKPNGVVYADLDMPASDNQQSSFDMSSSKQKPQKTKPKTEYATLKLMEQPLLLVIHIFSKPYRPDPCDLEYADIDYKSYGPINYKAASIYAAMKRNKNNNKMEEVNKEDLL</sequence>
<evidence type="ECO:0000313" key="2">
    <source>
        <dbReference type="EMBL" id="KAJ8922097.1"/>
    </source>
</evidence>
<comment type="caution">
    <text evidence="2">The sequence shown here is derived from an EMBL/GenBank/DDBJ whole genome shotgun (WGS) entry which is preliminary data.</text>
</comment>
<name>A0AAV8W652_9CUCU</name>
<feature type="region of interest" description="Disordered" evidence="1">
    <location>
        <begin position="104"/>
        <end position="178"/>
    </location>
</feature>
<feature type="region of interest" description="Disordered" evidence="1">
    <location>
        <begin position="369"/>
        <end position="391"/>
    </location>
</feature>
<feature type="region of interest" description="Disordered" evidence="1">
    <location>
        <begin position="742"/>
        <end position="761"/>
    </location>
</feature>
<organism evidence="2 3">
    <name type="scientific">Exocentrus adspersus</name>
    <dbReference type="NCBI Taxonomy" id="1586481"/>
    <lineage>
        <taxon>Eukaryota</taxon>
        <taxon>Metazoa</taxon>
        <taxon>Ecdysozoa</taxon>
        <taxon>Arthropoda</taxon>
        <taxon>Hexapoda</taxon>
        <taxon>Insecta</taxon>
        <taxon>Pterygota</taxon>
        <taxon>Neoptera</taxon>
        <taxon>Endopterygota</taxon>
        <taxon>Coleoptera</taxon>
        <taxon>Polyphaga</taxon>
        <taxon>Cucujiformia</taxon>
        <taxon>Chrysomeloidea</taxon>
        <taxon>Cerambycidae</taxon>
        <taxon>Lamiinae</taxon>
        <taxon>Acanthocinini</taxon>
        <taxon>Exocentrus</taxon>
    </lineage>
</organism>
<feature type="compositionally biased region" description="Basic residues" evidence="1">
    <location>
        <begin position="668"/>
        <end position="681"/>
    </location>
</feature>
<reference evidence="2 3" key="1">
    <citation type="journal article" date="2023" name="Insect Mol. Biol.">
        <title>Genome sequencing provides insights into the evolution of gene families encoding plant cell wall-degrading enzymes in longhorned beetles.</title>
        <authorList>
            <person name="Shin N.R."/>
            <person name="Okamura Y."/>
            <person name="Kirsch R."/>
            <person name="Pauchet Y."/>
        </authorList>
    </citation>
    <scope>NUCLEOTIDE SEQUENCE [LARGE SCALE GENOMIC DNA]</scope>
    <source>
        <strain evidence="2">EAD_L_NR</strain>
    </source>
</reference>
<gene>
    <name evidence="2" type="ORF">NQ315_004029</name>
</gene>
<dbReference type="Proteomes" id="UP001159042">
    <property type="component" value="Unassembled WGS sequence"/>
</dbReference>
<feature type="region of interest" description="Disordered" evidence="1">
    <location>
        <begin position="318"/>
        <end position="353"/>
    </location>
</feature>
<feature type="region of interest" description="Disordered" evidence="1">
    <location>
        <begin position="659"/>
        <end position="687"/>
    </location>
</feature>
<feature type="compositionally biased region" description="Basic and acidic residues" evidence="1">
    <location>
        <begin position="336"/>
        <end position="353"/>
    </location>
</feature>
<protein>
    <submittedName>
        <fullName evidence="2">Uncharacterized protein</fullName>
    </submittedName>
</protein>
<proteinExistence type="predicted"/>
<evidence type="ECO:0000256" key="1">
    <source>
        <dbReference type="SAM" id="MobiDB-lite"/>
    </source>
</evidence>